<organism evidence="1 2">
    <name type="scientific">Portunus trituberculatus</name>
    <name type="common">Swimming crab</name>
    <name type="synonym">Neptunus trituberculatus</name>
    <dbReference type="NCBI Taxonomy" id="210409"/>
    <lineage>
        <taxon>Eukaryota</taxon>
        <taxon>Metazoa</taxon>
        <taxon>Ecdysozoa</taxon>
        <taxon>Arthropoda</taxon>
        <taxon>Crustacea</taxon>
        <taxon>Multicrustacea</taxon>
        <taxon>Malacostraca</taxon>
        <taxon>Eumalacostraca</taxon>
        <taxon>Eucarida</taxon>
        <taxon>Decapoda</taxon>
        <taxon>Pleocyemata</taxon>
        <taxon>Brachyura</taxon>
        <taxon>Eubrachyura</taxon>
        <taxon>Portunoidea</taxon>
        <taxon>Portunidae</taxon>
        <taxon>Portuninae</taxon>
        <taxon>Portunus</taxon>
    </lineage>
</organism>
<evidence type="ECO:0000313" key="2">
    <source>
        <dbReference type="Proteomes" id="UP000324222"/>
    </source>
</evidence>
<protein>
    <submittedName>
        <fullName evidence="1">Uncharacterized protein</fullName>
    </submittedName>
</protein>
<dbReference type="EMBL" id="VSRR010015134">
    <property type="protein sequence ID" value="MPC57848.1"/>
    <property type="molecule type" value="Genomic_DNA"/>
</dbReference>
<reference evidence="1 2" key="1">
    <citation type="submission" date="2019-05" db="EMBL/GenBank/DDBJ databases">
        <title>Another draft genome of Portunus trituberculatus and its Hox gene families provides insights of decapod evolution.</title>
        <authorList>
            <person name="Jeong J.-H."/>
            <person name="Song I."/>
            <person name="Kim S."/>
            <person name="Choi T."/>
            <person name="Kim D."/>
            <person name="Ryu S."/>
            <person name="Kim W."/>
        </authorList>
    </citation>
    <scope>NUCLEOTIDE SEQUENCE [LARGE SCALE GENOMIC DNA]</scope>
    <source>
        <tissue evidence="1">Muscle</tissue>
    </source>
</reference>
<gene>
    <name evidence="1" type="ORF">E2C01_051837</name>
</gene>
<comment type="caution">
    <text evidence="1">The sequence shown here is derived from an EMBL/GenBank/DDBJ whole genome shotgun (WGS) entry which is preliminary data.</text>
</comment>
<name>A0A5B7GLJ1_PORTR</name>
<evidence type="ECO:0000313" key="1">
    <source>
        <dbReference type="EMBL" id="MPC57848.1"/>
    </source>
</evidence>
<dbReference type="AlphaFoldDB" id="A0A5B7GLJ1"/>
<keyword evidence="2" id="KW-1185">Reference proteome</keyword>
<dbReference type="Proteomes" id="UP000324222">
    <property type="component" value="Unassembled WGS sequence"/>
</dbReference>
<proteinExistence type="predicted"/>
<sequence length="27" mass="3156">MVYRILRALYTFRQPVRGLNNTCPTAT</sequence>
<accession>A0A5B7GLJ1</accession>